<dbReference type="PROSITE" id="PS50151">
    <property type="entry name" value="UVR"/>
    <property type="match status" value="1"/>
</dbReference>
<dbReference type="InterPro" id="IPR001943">
    <property type="entry name" value="UVR_dom"/>
</dbReference>
<accession>A0A5K3EY50</accession>
<dbReference type="SUPFAM" id="SSF49785">
    <property type="entry name" value="Galactose-binding domain-like"/>
    <property type="match status" value="1"/>
</dbReference>
<dbReference type="PANTHER" id="PTHR13371:SF0">
    <property type="entry name" value="CENTROSOMAL PROTEIN OF 104 KDA"/>
    <property type="match status" value="1"/>
</dbReference>
<dbReference type="AlphaFoldDB" id="A0A5K3EY50"/>
<proteinExistence type="predicted"/>
<evidence type="ECO:0000313" key="4">
    <source>
        <dbReference type="WBParaSite" id="MCU_003933-RA"/>
    </source>
</evidence>
<dbReference type="Pfam" id="PF02151">
    <property type="entry name" value="UVR"/>
    <property type="match status" value="1"/>
</dbReference>
<reference evidence="4" key="1">
    <citation type="submission" date="2019-11" db="UniProtKB">
        <authorList>
            <consortium name="WormBaseParasite"/>
        </authorList>
    </citation>
    <scope>IDENTIFICATION</scope>
</reference>
<dbReference type="Pfam" id="PF21040">
    <property type="entry name" value="CEP104-like_TOG"/>
    <property type="match status" value="1"/>
</dbReference>
<sequence length="957" mass="108191">KEIFIFLRYLLTYLNRFQCYSAPIALKRYFVQYGLSQSATVLPLCLCICNFEVRSIMLRRIQFRVVHVTSQDEKFPATQLNHSSVSTKGWRSAINCPYPQQIVIELEKPSRIRKIQILSHQFLIASKIEFFVGDSCGEDTINMDTSRFHRLGYVELSDNESTSYKARELKSVYVNTLGSCFQIFFYKNYANTENPFNQISIIALNFIGNADDCSPVDSLPYADMTSNLKYISPMDDLAFGVYQDPRLVDIIRRLQCQKIEYARQENFDMAKKTRDAIRYIQEAGEQIFRLEMEKQEAVQSENYEEAKEKKDQISQIRDNLARNIDLDSLLTAGVRPQHYSRPIMPRNDSPMSRCRGGYSVKSHTVEAKIDLERGASDATATSGDAFQARHCHNAADERPLPTLLKKQANNNNNSEVLHSRQRDQSSPPPSSPKPDDHEQGLSEAVARQAAVAIDVVGLPLVTLFYSRSWKLRERALSELEERVSREPLPPPVSLESVSSLSDPLGELRSTTFLLKKALGDQVLSVYRKALDLIHPTIVEFGEHHRVAKPEVIASIDKLVGLLLQRTGDSSVRIRDLTKGKLVEMGKWPIFRHGGGFWHEILRPFHATTLERLALSQVEIVSDIYADLGTSNDDDESPQRDGTGGNGFMVEDFVTFAVQALEHRSNEVRELAEALVVALYRAEDRALVRLIMPPNDWEAQRQPLYRRIYAKFDRIDGREHSSVSPPSHKLPQRPHEETNLRSGQQNRPPVSSSKITSTAPKLPDPVLTKPSPIAMASPAATASELDLLLSLDKTCIFCGEQNDEFTEEALDMHYWKACPMLRRCPNCKQVVEISGLTDHLLHECPESSKVGGYRRCERCSEAVSNASFVTHNSCKAAPNPDLRCPLCHTDLVDDSFAGNNNEESWKAHLLRECRQNSRISRPQMTGVTSRVDSVQAPLNVPEDVFPGKKAIVKRVNVR</sequence>
<feature type="region of interest" description="Disordered" evidence="2">
    <location>
        <begin position="716"/>
        <end position="769"/>
    </location>
</feature>
<dbReference type="InterPro" id="IPR008979">
    <property type="entry name" value="Galactose-bd-like_sf"/>
</dbReference>
<organism evidence="4">
    <name type="scientific">Mesocestoides corti</name>
    <name type="common">Flatworm</name>
    <dbReference type="NCBI Taxonomy" id="53468"/>
    <lineage>
        <taxon>Eukaryota</taxon>
        <taxon>Metazoa</taxon>
        <taxon>Spiralia</taxon>
        <taxon>Lophotrochozoa</taxon>
        <taxon>Platyhelminthes</taxon>
        <taxon>Cestoda</taxon>
        <taxon>Eucestoda</taxon>
        <taxon>Cyclophyllidea</taxon>
        <taxon>Mesocestoididae</taxon>
        <taxon>Mesocestoides</taxon>
    </lineage>
</organism>
<dbReference type="InterPro" id="IPR052607">
    <property type="entry name" value="CEP104-like"/>
</dbReference>
<dbReference type="InterPro" id="IPR011989">
    <property type="entry name" value="ARM-like"/>
</dbReference>
<dbReference type="Pfam" id="PF21039">
    <property type="entry name" value="CEP104_ZnF"/>
    <property type="match status" value="1"/>
</dbReference>
<dbReference type="Gene3D" id="1.25.10.10">
    <property type="entry name" value="Leucine-rich Repeat Variant"/>
    <property type="match status" value="1"/>
</dbReference>
<feature type="region of interest" description="Disordered" evidence="2">
    <location>
        <begin position="337"/>
        <end position="357"/>
    </location>
</feature>
<dbReference type="Gene3D" id="2.60.120.260">
    <property type="entry name" value="Galactose-binding domain-like"/>
    <property type="match status" value="1"/>
</dbReference>
<dbReference type="WBParaSite" id="MCU_003933-RA">
    <property type="protein sequence ID" value="MCU_003933-RA"/>
    <property type="gene ID" value="MCU_003933"/>
</dbReference>
<feature type="region of interest" description="Disordered" evidence="2">
    <location>
        <begin position="414"/>
        <end position="443"/>
    </location>
</feature>
<evidence type="ECO:0000256" key="2">
    <source>
        <dbReference type="SAM" id="MobiDB-lite"/>
    </source>
</evidence>
<name>A0A5K3EY50_MESCO</name>
<feature type="compositionally biased region" description="Polar residues" evidence="2">
    <location>
        <begin position="739"/>
        <end position="758"/>
    </location>
</feature>
<dbReference type="GO" id="GO:0005929">
    <property type="term" value="C:cilium"/>
    <property type="evidence" value="ECO:0007669"/>
    <property type="project" value="TreeGrafter"/>
</dbReference>
<dbReference type="InterPro" id="IPR048738">
    <property type="entry name" value="CEP104_Znf"/>
</dbReference>
<dbReference type="PANTHER" id="PTHR13371">
    <property type="entry name" value="GLYCINE-, GLUTAMATE-, THIENYLCYCLOHEXYLPIPERIDINE-BINDING PROTEIN"/>
    <property type="match status" value="1"/>
</dbReference>
<protein>
    <submittedName>
        <fullName evidence="4">UVR domain-containing protein</fullName>
    </submittedName>
</protein>
<dbReference type="Pfam" id="PF21038">
    <property type="entry name" value="CEP104_N"/>
    <property type="match status" value="1"/>
</dbReference>
<keyword evidence="1" id="KW-0175">Coiled coil</keyword>
<feature type="coiled-coil region" evidence="1">
    <location>
        <begin position="289"/>
        <end position="323"/>
    </location>
</feature>
<dbReference type="InterPro" id="IPR048739">
    <property type="entry name" value="CEP104_N"/>
</dbReference>
<feature type="domain" description="UVR" evidence="3">
    <location>
        <begin position="284"/>
        <end position="319"/>
    </location>
</feature>
<evidence type="ECO:0000259" key="3">
    <source>
        <dbReference type="PROSITE" id="PS50151"/>
    </source>
</evidence>
<evidence type="ECO:0000256" key="1">
    <source>
        <dbReference type="SAM" id="Coils"/>
    </source>
</evidence>